<dbReference type="InterPro" id="IPR016167">
    <property type="entry name" value="FAD-bd_PCMH_sub1"/>
</dbReference>
<dbReference type="PANTHER" id="PTHR13878">
    <property type="entry name" value="GULONOLACTONE OXIDASE"/>
    <property type="match status" value="1"/>
</dbReference>
<dbReference type="PANTHER" id="PTHR13878:SF53">
    <property type="entry name" value="CYTOKININ DEHYDROGENASE 6"/>
    <property type="match status" value="1"/>
</dbReference>
<comment type="similarity">
    <text evidence="2">Belongs to the oxygen-dependent FAD-linked oxidoreductase family.</text>
</comment>
<protein>
    <submittedName>
        <fullName evidence="7">FAD/FMN-containing dehydrogenase</fullName>
    </submittedName>
</protein>
<feature type="domain" description="FAD-binding PCMH-type" evidence="6">
    <location>
        <begin position="36"/>
        <end position="206"/>
    </location>
</feature>
<dbReference type="InterPro" id="IPR006093">
    <property type="entry name" value="Oxy_OxRdtase_FAD_BS"/>
</dbReference>
<dbReference type="Pfam" id="PF01565">
    <property type="entry name" value="FAD_binding_4"/>
    <property type="match status" value="1"/>
</dbReference>
<dbReference type="GO" id="GO:0071949">
    <property type="term" value="F:FAD binding"/>
    <property type="evidence" value="ECO:0007669"/>
    <property type="project" value="InterPro"/>
</dbReference>
<dbReference type="AlphaFoldDB" id="A0A1H2GWR7"/>
<reference evidence="8" key="1">
    <citation type="submission" date="2016-10" db="EMBL/GenBank/DDBJ databases">
        <authorList>
            <person name="Varghese N."/>
            <person name="Submissions S."/>
        </authorList>
    </citation>
    <scope>NUCLEOTIDE SEQUENCE [LARGE SCALE GENOMIC DNA]</scope>
    <source>
        <strain evidence="8">DSM 45079</strain>
    </source>
</reference>
<dbReference type="InterPro" id="IPR036318">
    <property type="entry name" value="FAD-bd_PCMH-like_sf"/>
</dbReference>
<dbReference type="InterPro" id="IPR050432">
    <property type="entry name" value="FAD-linked_Oxidoreductases_BP"/>
</dbReference>
<keyword evidence="8" id="KW-1185">Reference proteome</keyword>
<sequence>MDERDVPWADLPRLDGDLLRSEYARALAADDFGHLVSRRPLAVLRPGSVADVAAVVRWAGDHGLQVAARGQGHSVYGRAQVADGIVVDTRPFDAVRLRDDGNIEVGAGATWRDVAATALRAGLTPAVLLNYLDLSIGGTVSVGGVGGTSHRHGLVTDTVTELDVVTGEGKVLTCSRDENAELFDHVRAGLGQFGIITRAVLSLIPAPARVRRFTLRYAGLAELAADQELLLRTGRADHLQGAAVRADGGWHYQLELAAFHAPGREPDDADVLADLAELRPDAQVEDVSYREHLEAFDRFTALLRSTGEWSGPHPWLLTFLPGSAAVQTARGILDDLTADDLGDHGRVLFYPLSTDAIATPLARLPDEPVVYSFNLVRFASRPDAGRAAAMVRQNHEVYGRVRAAGGTLYPVSALDVPLEEHLGERWADWRRWKERADPLGVLTPGYRPPA</sequence>
<keyword evidence="4" id="KW-0274">FAD</keyword>
<proteinExistence type="inferred from homology"/>
<evidence type="ECO:0000256" key="3">
    <source>
        <dbReference type="ARBA" id="ARBA00022630"/>
    </source>
</evidence>
<dbReference type="InterPro" id="IPR016166">
    <property type="entry name" value="FAD-bd_PCMH"/>
</dbReference>
<keyword evidence="3" id="KW-0285">Flavoprotein</keyword>
<comment type="cofactor">
    <cofactor evidence="1">
        <name>FAD</name>
        <dbReference type="ChEBI" id="CHEBI:57692"/>
    </cofactor>
</comment>
<dbReference type="GO" id="GO:0019139">
    <property type="term" value="F:cytokinin dehydrogenase activity"/>
    <property type="evidence" value="ECO:0007669"/>
    <property type="project" value="InterPro"/>
</dbReference>
<dbReference type="PROSITE" id="PS00862">
    <property type="entry name" value="OX2_COVAL_FAD"/>
    <property type="match status" value="1"/>
</dbReference>
<dbReference type="EMBL" id="LT629791">
    <property type="protein sequence ID" value="SDU24022.1"/>
    <property type="molecule type" value="Genomic_DNA"/>
</dbReference>
<dbReference type="Gene3D" id="3.40.462.10">
    <property type="entry name" value="FAD-linked oxidases, C-terminal domain"/>
    <property type="match status" value="1"/>
</dbReference>
<gene>
    <name evidence="7" type="ORF">SAMN04488563_0718</name>
</gene>
<dbReference type="Gene3D" id="3.30.43.10">
    <property type="entry name" value="Uridine Diphospho-n-acetylenolpyruvylglucosamine Reductase, domain 2"/>
    <property type="match status" value="1"/>
</dbReference>
<dbReference type="PROSITE" id="PS51387">
    <property type="entry name" value="FAD_PCMH"/>
    <property type="match status" value="1"/>
</dbReference>
<evidence type="ECO:0000256" key="4">
    <source>
        <dbReference type="ARBA" id="ARBA00022827"/>
    </source>
</evidence>
<dbReference type="InterPro" id="IPR016170">
    <property type="entry name" value="Cytok_DH_C_sf"/>
</dbReference>
<dbReference type="STRING" id="419479.SAMN04488563_0718"/>
<evidence type="ECO:0000313" key="8">
    <source>
        <dbReference type="Proteomes" id="UP000182977"/>
    </source>
</evidence>
<evidence type="ECO:0000256" key="5">
    <source>
        <dbReference type="ARBA" id="ARBA00023002"/>
    </source>
</evidence>
<dbReference type="InterPro" id="IPR006094">
    <property type="entry name" value="Oxid_FAD_bind_N"/>
</dbReference>
<dbReference type="Proteomes" id="UP000182977">
    <property type="component" value="Chromosome I"/>
</dbReference>
<dbReference type="InterPro" id="IPR015345">
    <property type="entry name" value="Cytokinin_DH_FAD/cytokin-bd"/>
</dbReference>
<dbReference type="Pfam" id="PF09265">
    <property type="entry name" value="Cytokin-bind"/>
    <property type="match status" value="1"/>
</dbReference>
<accession>A0A1H2GWR7</accession>
<dbReference type="SUPFAM" id="SSF55103">
    <property type="entry name" value="FAD-linked oxidases, C-terminal domain"/>
    <property type="match status" value="1"/>
</dbReference>
<keyword evidence="5" id="KW-0560">Oxidoreductase</keyword>
<dbReference type="OrthoDB" id="6278354at2"/>
<evidence type="ECO:0000256" key="2">
    <source>
        <dbReference type="ARBA" id="ARBA00005466"/>
    </source>
</evidence>
<name>A0A1H2GWR7_9ACTN</name>
<organism evidence="7 8">
    <name type="scientific">Jiangella alkaliphila</name>
    <dbReference type="NCBI Taxonomy" id="419479"/>
    <lineage>
        <taxon>Bacteria</taxon>
        <taxon>Bacillati</taxon>
        <taxon>Actinomycetota</taxon>
        <taxon>Actinomycetes</taxon>
        <taxon>Jiangellales</taxon>
        <taxon>Jiangellaceae</taxon>
        <taxon>Jiangella</taxon>
    </lineage>
</organism>
<dbReference type="SUPFAM" id="SSF56176">
    <property type="entry name" value="FAD-binding/transporter-associated domain-like"/>
    <property type="match status" value="1"/>
</dbReference>
<dbReference type="Gene3D" id="3.30.465.10">
    <property type="match status" value="1"/>
</dbReference>
<evidence type="ECO:0000313" key="7">
    <source>
        <dbReference type="EMBL" id="SDU24022.1"/>
    </source>
</evidence>
<dbReference type="InterPro" id="IPR016164">
    <property type="entry name" value="FAD-linked_Oxase-like_C"/>
</dbReference>
<dbReference type="GO" id="GO:0009690">
    <property type="term" value="P:cytokinin metabolic process"/>
    <property type="evidence" value="ECO:0007669"/>
    <property type="project" value="InterPro"/>
</dbReference>
<evidence type="ECO:0000259" key="6">
    <source>
        <dbReference type="PROSITE" id="PS51387"/>
    </source>
</evidence>
<dbReference type="InterPro" id="IPR016169">
    <property type="entry name" value="FAD-bd_PCMH_sub2"/>
</dbReference>
<evidence type="ECO:0000256" key="1">
    <source>
        <dbReference type="ARBA" id="ARBA00001974"/>
    </source>
</evidence>
<dbReference type="RefSeq" id="WP_052762014.1">
    <property type="nucleotide sequence ID" value="NZ_KQ061219.1"/>
</dbReference>